<name>A0A452Z2T5_AEGTS</name>
<reference evidence="3" key="1">
    <citation type="journal article" date="2014" name="Science">
        <title>Ancient hybridizations among the ancestral genomes of bread wheat.</title>
        <authorList>
            <consortium name="International Wheat Genome Sequencing Consortium,"/>
            <person name="Marcussen T."/>
            <person name="Sandve S.R."/>
            <person name="Heier L."/>
            <person name="Spannagl M."/>
            <person name="Pfeifer M."/>
            <person name="Jakobsen K.S."/>
            <person name="Wulff B.B."/>
            <person name="Steuernagel B."/>
            <person name="Mayer K.F."/>
            <person name="Olsen O.A."/>
        </authorList>
    </citation>
    <scope>NUCLEOTIDE SEQUENCE [LARGE SCALE GENOMIC DNA]</scope>
    <source>
        <strain evidence="3">cv. AL8/78</strain>
    </source>
</reference>
<feature type="region of interest" description="Disordered" evidence="1">
    <location>
        <begin position="1"/>
        <end position="32"/>
    </location>
</feature>
<feature type="compositionally biased region" description="Basic residues" evidence="1">
    <location>
        <begin position="160"/>
        <end position="175"/>
    </location>
</feature>
<proteinExistence type="predicted"/>
<feature type="region of interest" description="Disordered" evidence="1">
    <location>
        <begin position="160"/>
        <end position="205"/>
    </location>
</feature>
<feature type="compositionally biased region" description="Pro residues" evidence="1">
    <location>
        <begin position="176"/>
        <end position="187"/>
    </location>
</feature>
<sequence length="255" mass="26899">QKVKAGGPSVPHPFATPALLPPKKRTSTTMNPLLNNPLSGGCAFPSVAAALRLPAASLCTSAGRSRSRRRRPGLARAASDGSDGAVAGAVTEGEAGAGAGGQRGTSAEPAAERQQPVVNPKIEKELKKVGIAKALNPFAVAQREIIKLYLIRLASSPSRQFRRPRRRLRRGRPPKARTPPCPDPPCTPSLRSRRTPPCLPAAPFPSTSSFPPANRTFGGSWGCGPSGCSLYLLYGPVTAQTRRKRLSIICSSWSL</sequence>
<evidence type="ECO:0000256" key="1">
    <source>
        <dbReference type="SAM" id="MobiDB-lite"/>
    </source>
</evidence>
<reference evidence="2" key="3">
    <citation type="journal article" date="2017" name="Nature">
        <title>Genome sequence of the progenitor of the wheat D genome Aegilops tauschii.</title>
        <authorList>
            <person name="Luo M.C."/>
            <person name="Gu Y.Q."/>
            <person name="Puiu D."/>
            <person name="Wang H."/>
            <person name="Twardziok S.O."/>
            <person name="Deal K.R."/>
            <person name="Huo N."/>
            <person name="Zhu T."/>
            <person name="Wang L."/>
            <person name="Wang Y."/>
            <person name="McGuire P.E."/>
            <person name="Liu S."/>
            <person name="Long H."/>
            <person name="Ramasamy R.K."/>
            <person name="Rodriguez J.C."/>
            <person name="Van S.L."/>
            <person name="Yuan L."/>
            <person name="Wang Z."/>
            <person name="Xia Z."/>
            <person name="Xiao L."/>
            <person name="Anderson O.D."/>
            <person name="Ouyang S."/>
            <person name="Liang Y."/>
            <person name="Zimin A.V."/>
            <person name="Pertea G."/>
            <person name="Qi P."/>
            <person name="Bennetzen J.L."/>
            <person name="Dai X."/>
            <person name="Dawson M.W."/>
            <person name="Muller H.G."/>
            <person name="Kugler K."/>
            <person name="Rivarola-Duarte L."/>
            <person name="Spannagl M."/>
            <person name="Mayer K.F.X."/>
            <person name="Lu F.H."/>
            <person name="Bevan M.W."/>
            <person name="Leroy P."/>
            <person name="Li P."/>
            <person name="You F.M."/>
            <person name="Sun Q."/>
            <person name="Liu Z."/>
            <person name="Lyons E."/>
            <person name="Wicker T."/>
            <person name="Salzberg S.L."/>
            <person name="Devos K.M."/>
            <person name="Dvorak J."/>
        </authorList>
    </citation>
    <scope>NUCLEOTIDE SEQUENCE [LARGE SCALE GENOMIC DNA]</scope>
    <source>
        <strain evidence="2">cv. AL8/78</strain>
    </source>
</reference>
<dbReference type="Gramene" id="AET1Gv20614800.5">
    <property type="protein sequence ID" value="AET1Gv20614800.5"/>
    <property type="gene ID" value="AET1Gv20614800"/>
</dbReference>
<evidence type="ECO:0000313" key="2">
    <source>
        <dbReference type="EnsemblPlants" id="AET1Gv20614800.5"/>
    </source>
</evidence>
<dbReference type="AlphaFoldDB" id="A0A452Z2T5"/>
<reference evidence="2" key="5">
    <citation type="journal article" date="2021" name="G3 (Bethesda)">
        <title>Aegilops tauschii genome assembly Aet v5.0 features greater sequence contiguity and improved annotation.</title>
        <authorList>
            <person name="Wang L."/>
            <person name="Zhu T."/>
            <person name="Rodriguez J.C."/>
            <person name="Deal K.R."/>
            <person name="Dubcovsky J."/>
            <person name="McGuire P.E."/>
            <person name="Lux T."/>
            <person name="Spannagl M."/>
            <person name="Mayer K.F.X."/>
            <person name="Baldrich P."/>
            <person name="Meyers B.C."/>
            <person name="Huo N."/>
            <person name="Gu Y.Q."/>
            <person name="Zhou H."/>
            <person name="Devos K.M."/>
            <person name="Bennetzen J.L."/>
            <person name="Unver T."/>
            <person name="Budak H."/>
            <person name="Gulick P.J."/>
            <person name="Galiba G."/>
            <person name="Kalapos B."/>
            <person name="Nelson D.R."/>
            <person name="Li P."/>
            <person name="You F.M."/>
            <person name="Luo M.C."/>
            <person name="Dvorak J."/>
        </authorList>
    </citation>
    <scope>NUCLEOTIDE SEQUENCE [LARGE SCALE GENOMIC DNA]</scope>
    <source>
        <strain evidence="2">cv. AL8/78</strain>
    </source>
</reference>
<reference evidence="2" key="4">
    <citation type="submission" date="2019-03" db="UniProtKB">
        <authorList>
            <consortium name="EnsemblPlants"/>
        </authorList>
    </citation>
    <scope>IDENTIFICATION</scope>
</reference>
<dbReference type="EnsemblPlants" id="AET1Gv20614800.5">
    <property type="protein sequence ID" value="AET1Gv20614800.5"/>
    <property type="gene ID" value="AET1Gv20614800"/>
</dbReference>
<feature type="compositionally biased region" description="Low complexity" evidence="1">
    <location>
        <begin position="74"/>
        <end position="94"/>
    </location>
</feature>
<protein>
    <submittedName>
        <fullName evidence="2">Uncharacterized protein</fullName>
    </submittedName>
</protein>
<dbReference type="Proteomes" id="UP000015105">
    <property type="component" value="Chromosome 1D"/>
</dbReference>
<accession>A0A452Z2T5</accession>
<evidence type="ECO:0000313" key="3">
    <source>
        <dbReference type="Proteomes" id="UP000015105"/>
    </source>
</evidence>
<keyword evidence="3" id="KW-1185">Reference proteome</keyword>
<organism evidence="2 3">
    <name type="scientific">Aegilops tauschii subsp. strangulata</name>
    <name type="common">Goatgrass</name>
    <dbReference type="NCBI Taxonomy" id="200361"/>
    <lineage>
        <taxon>Eukaryota</taxon>
        <taxon>Viridiplantae</taxon>
        <taxon>Streptophyta</taxon>
        <taxon>Embryophyta</taxon>
        <taxon>Tracheophyta</taxon>
        <taxon>Spermatophyta</taxon>
        <taxon>Magnoliopsida</taxon>
        <taxon>Liliopsida</taxon>
        <taxon>Poales</taxon>
        <taxon>Poaceae</taxon>
        <taxon>BOP clade</taxon>
        <taxon>Pooideae</taxon>
        <taxon>Triticodae</taxon>
        <taxon>Triticeae</taxon>
        <taxon>Triticinae</taxon>
        <taxon>Aegilops</taxon>
    </lineage>
</organism>
<reference evidence="3" key="2">
    <citation type="journal article" date="2017" name="Nat. Plants">
        <title>The Aegilops tauschii genome reveals multiple impacts of transposons.</title>
        <authorList>
            <person name="Zhao G."/>
            <person name="Zou C."/>
            <person name="Li K."/>
            <person name="Wang K."/>
            <person name="Li T."/>
            <person name="Gao L."/>
            <person name="Zhang X."/>
            <person name="Wang H."/>
            <person name="Yang Z."/>
            <person name="Liu X."/>
            <person name="Jiang W."/>
            <person name="Mao L."/>
            <person name="Kong X."/>
            <person name="Jiao Y."/>
            <person name="Jia J."/>
        </authorList>
    </citation>
    <scope>NUCLEOTIDE SEQUENCE [LARGE SCALE GENOMIC DNA]</scope>
    <source>
        <strain evidence="3">cv. AL8/78</strain>
    </source>
</reference>
<feature type="region of interest" description="Disordered" evidence="1">
    <location>
        <begin position="60"/>
        <end position="119"/>
    </location>
</feature>